<reference evidence="2 3" key="1">
    <citation type="submission" date="2017-07" db="EMBL/GenBank/DDBJ databases">
        <authorList>
            <person name="Talla V."/>
            <person name="Backstrom N."/>
        </authorList>
    </citation>
    <scope>NUCLEOTIDE SEQUENCE [LARGE SCALE GENOMIC DNA]</scope>
</reference>
<name>A0A5E4Q9X5_9NEOP</name>
<dbReference type="AlphaFoldDB" id="A0A5E4Q9X5"/>
<feature type="region of interest" description="Disordered" evidence="1">
    <location>
        <begin position="285"/>
        <end position="333"/>
    </location>
</feature>
<gene>
    <name evidence="2" type="ORF">LSINAPIS_LOCUS6862</name>
</gene>
<evidence type="ECO:0000313" key="2">
    <source>
        <dbReference type="EMBL" id="VVC95054.1"/>
    </source>
</evidence>
<sequence length="785" mass="90817">MRNQIPYFGVLIVSDFSVCLKPTKLENGQFSNKSRIKSDTSDRNKRSVSVNYISRSVFDKDDLTEKDISENVSYKDKDQDKGLGRSLENKEKFAKLWSNRLKKLDDDDGPFWANRGRREEGRSFRGSATWENQERTVRQNKHYELLMNRGASDDPPFWGSRGRRESDESRAKKQNDDNDNFWTNSISEEDPPFWANRGRRLSGTSKHRREDDKYDALTRNRGRPEVVPFWGNRGQRISMDSKHKKQLDEYEPNLANKVTTEEDEPFWGSRGRRLFEKDRFKKQSDEKDPFWANRGRRTEDTPFWGNRGRRITGDNGLRRQNEDDGPFWANRGKRTTTFNQNSLSQQVLDGLILGPQDDDSNWGSRDLENDDPPWPITQKINTCSQIDNIFQCKRKRNTETSFWSNRGRNSKFKHYFNYPVRARLKYTPNLNKEVNIGYHAKPSEQNTLNDDRIFAEEPHYILIERSSRSSSEDDPYYISRGKKMTEAKTARGRRGAIDDIVKSVRNDPFYIARDKDKEVICGVINSFLNKSSEVKKSENDSDRERRTILKKLAAQLQIDPFVKYRLTSHAVYRNTSIELIKYLVLSSLALTPNEQDEYISDFLLNVPLFQSPSQLLQEDLVHVQNSWNLVKDLVYHKSVQETSVFWTLERMQLGCDSYDIGCLEWSNYLHCADEESGSRCRRSMSSIRLRNFRAAVLPVGLSQALLLPISTVTKLPLRGEDLAAGAVCVNSPSSEPTAESTDATDPPSFTFSSITLAESQRRGKLLTVSGLESRLLKSNTEFCLR</sequence>
<organism evidence="2 3">
    <name type="scientific">Leptidea sinapis</name>
    <dbReference type="NCBI Taxonomy" id="189913"/>
    <lineage>
        <taxon>Eukaryota</taxon>
        <taxon>Metazoa</taxon>
        <taxon>Ecdysozoa</taxon>
        <taxon>Arthropoda</taxon>
        <taxon>Hexapoda</taxon>
        <taxon>Insecta</taxon>
        <taxon>Pterygota</taxon>
        <taxon>Neoptera</taxon>
        <taxon>Endopterygota</taxon>
        <taxon>Lepidoptera</taxon>
        <taxon>Glossata</taxon>
        <taxon>Ditrysia</taxon>
        <taxon>Papilionoidea</taxon>
        <taxon>Pieridae</taxon>
        <taxon>Dismorphiinae</taxon>
        <taxon>Leptidea</taxon>
    </lineage>
</organism>
<keyword evidence="3" id="KW-1185">Reference proteome</keyword>
<proteinExistence type="predicted"/>
<dbReference type="EMBL" id="FZQP02002225">
    <property type="protein sequence ID" value="VVC95054.1"/>
    <property type="molecule type" value="Genomic_DNA"/>
</dbReference>
<feature type="region of interest" description="Disordered" evidence="1">
    <location>
        <begin position="147"/>
        <end position="214"/>
    </location>
</feature>
<accession>A0A5E4Q9X5</accession>
<evidence type="ECO:0000256" key="1">
    <source>
        <dbReference type="SAM" id="MobiDB-lite"/>
    </source>
</evidence>
<protein>
    <submittedName>
        <fullName evidence="2">Uncharacterized protein</fullName>
    </submittedName>
</protein>
<evidence type="ECO:0000313" key="3">
    <source>
        <dbReference type="Proteomes" id="UP000324832"/>
    </source>
</evidence>
<feature type="compositionally biased region" description="Basic and acidic residues" evidence="1">
    <location>
        <begin position="162"/>
        <end position="176"/>
    </location>
</feature>
<dbReference type="Proteomes" id="UP000324832">
    <property type="component" value="Unassembled WGS sequence"/>
</dbReference>